<dbReference type="Pfam" id="PF02515">
    <property type="entry name" value="CoA_transf_3"/>
    <property type="match status" value="1"/>
</dbReference>
<gene>
    <name evidence="1" type="ORF">BKG82_22170</name>
</gene>
<protein>
    <submittedName>
        <fullName evidence="1">Carnitine dehydratase</fullName>
    </submittedName>
</protein>
<evidence type="ECO:0000313" key="1">
    <source>
        <dbReference type="EMBL" id="OHU51560.1"/>
    </source>
</evidence>
<organism evidence="1 2">
    <name type="scientific">Mycobacteroides chelonae</name>
    <name type="common">Mycobacterium chelonae</name>
    <dbReference type="NCBI Taxonomy" id="1774"/>
    <lineage>
        <taxon>Bacteria</taxon>
        <taxon>Bacillati</taxon>
        <taxon>Actinomycetota</taxon>
        <taxon>Actinomycetes</taxon>
        <taxon>Mycobacteriales</taxon>
        <taxon>Mycobacteriaceae</taxon>
        <taxon>Mycobacteroides</taxon>
    </lineage>
</organism>
<dbReference type="InterPro" id="IPR044855">
    <property type="entry name" value="CoA-Trfase_III_dom3_sf"/>
</dbReference>
<dbReference type="InterPro" id="IPR050509">
    <property type="entry name" value="CoA-transferase_III"/>
</dbReference>
<dbReference type="Gene3D" id="3.30.1540.10">
    <property type="entry name" value="formyl-coa transferase, domain 3"/>
    <property type="match status" value="1"/>
</dbReference>
<dbReference type="AlphaFoldDB" id="A0A1S1LLF8"/>
<dbReference type="GO" id="GO:0003824">
    <property type="term" value="F:catalytic activity"/>
    <property type="evidence" value="ECO:0007669"/>
    <property type="project" value="InterPro"/>
</dbReference>
<dbReference type="Gene3D" id="3.40.50.10540">
    <property type="entry name" value="Crotonobetainyl-coa:carnitine coa-transferase, domain 1"/>
    <property type="match status" value="1"/>
</dbReference>
<accession>A0A1S1LLF8</accession>
<dbReference type="EMBL" id="MLIQ01000023">
    <property type="protein sequence ID" value="OHU51560.1"/>
    <property type="molecule type" value="Genomic_DNA"/>
</dbReference>
<dbReference type="Proteomes" id="UP000180043">
    <property type="component" value="Unassembled WGS sequence"/>
</dbReference>
<name>A0A1S1LLF8_MYCCH</name>
<dbReference type="PANTHER" id="PTHR48228:SF5">
    <property type="entry name" value="ALPHA-METHYLACYL-COA RACEMASE"/>
    <property type="match status" value="1"/>
</dbReference>
<dbReference type="PANTHER" id="PTHR48228">
    <property type="entry name" value="SUCCINYL-COA--D-CITRAMALATE COA-TRANSFERASE"/>
    <property type="match status" value="1"/>
</dbReference>
<evidence type="ECO:0000313" key="2">
    <source>
        <dbReference type="Proteomes" id="UP000180043"/>
    </source>
</evidence>
<reference evidence="1 2" key="1">
    <citation type="submission" date="2016-10" db="EMBL/GenBank/DDBJ databases">
        <title>Evaluation of Human, Veterinary and Environmental Mycobacterium chelonae Isolates by Core Genome Phylogenomic Analysis, Targeted Gene Comparison, and Anti-microbial Susceptibility Patterns: A Tale of Mistaken Identities.</title>
        <authorList>
            <person name="Fogelson S.B."/>
            <person name="Camus A.C."/>
            <person name="Lorenz W."/>
            <person name="Vasireddy R."/>
            <person name="Vasireddy S."/>
            <person name="Smith T."/>
            <person name="Brown-Elliott B.A."/>
            <person name="Wallace R.J.Jr."/>
            <person name="Hasan N.A."/>
            <person name="Reischl U."/>
            <person name="Sanchez S."/>
        </authorList>
    </citation>
    <scope>NUCLEOTIDE SEQUENCE [LARGE SCALE GENOMIC DNA]</scope>
    <source>
        <strain evidence="1 2">15515</strain>
    </source>
</reference>
<dbReference type="InterPro" id="IPR023606">
    <property type="entry name" value="CoA-Trfase_III_dom_1_sf"/>
</dbReference>
<dbReference type="SUPFAM" id="SSF89796">
    <property type="entry name" value="CoA-transferase family III (CaiB/BaiF)"/>
    <property type="match status" value="1"/>
</dbReference>
<proteinExistence type="predicted"/>
<comment type="caution">
    <text evidence="1">The sequence shown here is derived from an EMBL/GenBank/DDBJ whole genome shotgun (WGS) entry which is preliminary data.</text>
</comment>
<sequence>MAGLAPAPFCGMILADMGAQVLRVDRKGPADRGIAPPEGPLDRSKYVIELDVKREEDLAELLNIVEQADVFIEGFRPGVAERLGLGPQELIDQNSRLVYGRLTGWGQDGPLAPRAGHDLNYIALSGALAVSGRGAGRAYPAANMLGDFAGGGMLLALGIAAALVERGRSGRGQVVDAAMIDGSGLFTAFLHGMRGAGLWNEEPGQNVLEGAAAPFYNVYECADGKHLAVGCVELQFYAELLAVLGIDDPELPFQLDRRGWPQLVELISGKLKEKSRDEWAEIFADSDACVTPVLELDEVENHPHNKARKGFLSVDGVTHPAPAPRFSRTSLADPVGITRDSAEVRQILSSWGVR</sequence>
<dbReference type="InterPro" id="IPR003673">
    <property type="entry name" value="CoA-Trfase_fam_III"/>
</dbReference>